<dbReference type="InterPro" id="IPR001810">
    <property type="entry name" value="F-box_dom"/>
</dbReference>
<evidence type="ECO:0000259" key="2">
    <source>
        <dbReference type="SMART" id="SM00256"/>
    </source>
</evidence>
<feature type="compositionally biased region" description="Basic and acidic residues" evidence="1">
    <location>
        <begin position="129"/>
        <end position="144"/>
    </location>
</feature>
<dbReference type="SMART" id="SM00256">
    <property type="entry name" value="FBOX"/>
    <property type="match status" value="2"/>
</dbReference>
<dbReference type="Proteomes" id="UP000053411">
    <property type="component" value="Unassembled WGS sequence"/>
</dbReference>
<dbReference type="OrthoDB" id="1689567at2759"/>
<gene>
    <name evidence="3" type="ORF">Z520_10490</name>
</gene>
<feature type="compositionally biased region" description="Polar residues" evidence="1">
    <location>
        <begin position="260"/>
        <end position="274"/>
    </location>
</feature>
<evidence type="ECO:0000256" key="1">
    <source>
        <dbReference type="SAM" id="MobiDB-lite"/>
    </source>
</evidence>
<dbReference type="RefSeq" id="XP_016627988.1">
    <property type="nucleotide sequence ID" value="XM_016780982.1"/>
</dbReference>
<dbReference type="Pfam" id="PF12937">
    <property type="entry name" value="F-box-like"/>
    <property type="match status" value="1"/>
</dbReference>
<feature type="domain" description="F-box" evidence="2">
    <location>
        <begin position="332"/>
        <end position="372"/>
    </location>
</feature>
<dbReference type="Gene3D" id="1.20.1280.50">
    <property type="match status" value="1"/>
</dbReference>
<feature type="domain" description="F-box" evidence="2">
    <location>
        <begin position="290"/>
        <end position="330"/>
    </location>
</feature>
<keyword evidence="4" id="KW-1185">Reference proteome</keyword>
<dbReference type="AlphaFoldDB" id="A0A0D2GW89"/>
<feature type="region of interest" description="Disordered" evidence="1">
    <location>
        <begin position="248"/>
        <end position="276"/>
    </location>
</feature>
<feature type="compositionally biased region" description="Acidic residues" evidence="1">
    <location>
        <begin position="250"/>
        <end position="259"/>
    </location>
</feature>
<dbReference type="VEuPathDB" id="FungiDB:Z520_10490"/>
<organism evidence="3 4">
    <name type="scientific">Fonsecaea multimorphosa CBS 102226</name>
    <dbReference type="NCBI Taxonomy" id="1442371"/>
    <lineage>
        <taxon>Eukaryota</taxon>
        <taxon>Fungi</taxon>
        <taxon>Dikarya</taxon>
        <taxon>Ascomycota</taxon>
        <taxon>Pezizomycotina</taxon>
        <taxon>Eurotiomycetes</taxon>
        <taxon>Chaetothyriomycetidae</taxon>
        <taxon>Chaetothyriales</taxon>
        <taxon>Herpotrichiellaceae</taxon>
        <taxon>Fonsecaea</taxon>
    </lineage>
</organism>
<dbReference type="InterPro" id="IPR036047">
    <property type="entry name" value="F-box-like_dom_sf"/>
</dbReference>
<dbReference type="CDD" id="cd09917">
    <property type="entry name" value="F-box_SF"/>
    <property type="match status" value="1"/>
</dbReference>
<dbReference type="GeneID" id="27716236"/>
<reference evidence="3 4" key="1">
    <citation type="submission" date="2015-01" db="EMBL/GenBank/DDBJ databases">
        <title>The Genome Sequence of Fonsecaea multimorphosa CBS 102226.</title>
        <authorList>
            <consortium name="The Broad Institute Genomics Platform"/>
            <person name="Cuomo C."/>
            <person name="de Hoog S."/>
            <person name="Gorbushina A."/>
            <person name="Stielow B."/>
            <person name="Teixiera M."/>
            <person name="Abouelleil A."/>
            <person name="Chapman S.B."/>
            <person name="Priest M."/>
            <person name="Young S.K."/>
            <person name="Wortman J."/>
            <person name="Nusbaum C."/>
            <person name="Birren B."/>
        </authorList>
    </citation>
    <scope>NUCLEOTIDE SEQUENCE [LARGE SCALE GENOMIC DNA]</scope>
    <source>
        <strain evidence="3 4">CBS 102226</strain>
    </source>
</reference>
<sequence>MIHLADCSIQHPGFGLRGTSLSTAPHPSLKRRWISEEGCHQNKRQDREQVTVVSRQTLVVAENPLDHSLARCGLINDHADRVRESHLRQHHPGNSLPVAPTKPSSGHRPLTIPATPGLDVSPIATASPGEEREPAGHGPDRDKPSMLNTMDGACDMDDDPTPTASSRNSSVVDPKAQAPRPSVVHFLSDDHLHWREREPATFVNPFTPEEASSRKTSASSEATAYFRPNAFAGHRDTLARLHKFTNRYSDDEDPADSETDSFSTALTRQPSLSGMSRRASHAGANLDLFYPQRVVDTVLRYVAFDDYKAMRLVCRQWRANLPQPRFPGAYLLPREILREIFSYLAPCDFDSARHTCKAWFLASLDRKVLVSMLRASGCQAALATDLERARGHIAAQRRSWDSSLGPMQTDGENFIDKEWLCSKRLATESRLSPDWRGCLLPDGSPRLPIIEEVDFSKIITSRAVPTKPRFTVSACGRFVLVVSGGDISVYSLCDSEQSLAPVVRLATGIEVLKVSMDTSSERYSIAALLAGRIGMLWDLHGSHMQTRYRNPSGETMSLRVQKDIHSSAIYQSSRLASVNLPINSPETHAGGVSDMNLALTALDDHTSPPGALPSPRFS</sequence>
<proteinExistence type="predicted"/>
<name>A0A0D2GW89_9EURO</name>
<feature type="region of interest" description="Disordered" evidence="1">
    <location>
        <begin position="200"/>
        <end position="221"/>
    </location>
</feature>
<protein>
    <recommendedName>
        <fullName evidence="2">F-box domain-containing protein</fullName>
    </recommendedName>
</protein>
<evidence type="ECO:0000313" key="3">
    <source>
        <dbReference type="EMBL" id="KIX93865.1"/>
    </source>
</evidence>
<accession>A0A0D2GW89</accession>
<dbReference type="EMBL" id="KN848091">
    <property type="protein sequence ID" value="KIX93865.1"/>
    <property type="molecule type" value="Genomic_DNA"/>
</dbReference>
<evidence type="ECO:0000313" key="4">
    <source>
        <dbReference type="Proteomes" id="UP000053411"/>
    </source>
</evidence>
<feature type="region of interest" description="Disordered" evidence="1">
    <location>
        <begin position="85"/>
        <end position="182"/>
    </location>
</feature>
<dbReference type="SUPFAM" id="SSF81383">
    <property type="entry name" value="F-box domain"/>
    <property type="match status" value="1"/>
</dbReference>
<feature type="compositionally biased region" description="Polar residues" evidence="1">
    <location>
        <begin position="162"/>
        <end position="171"/>
    </location>
</feature>